<sequence>MTRADTSTSDLVFASGEQAHDKRLRRAAQAGELQRIAPGIYTTILDQTPAEILRSPRLWRVLAHKYPGYVVGYRSALEAAPIGASEIFLVGARHRQSVTLPGITVRLAPGPGPIAGDRPFVGELYWASTPRALLENLTVSRAQKGLPRSLGSKAVQEHCERYALREGFGALEDLGHQASRLGQDLRMNREARLLEEMIGAITGKRRSRRILGPSAVLSRAAGRPVCPTAEDRFDRLAQALRHSTTPPRPTNETPDQADRRAFIEAYFSNYIEGTRFLIEEAQALVFQGGPAPGRPVADSHDITSTFALARRQLADTTPESSQDLQLLIRERHESLMAQRPEWRPGEFRTGPVGAGAHTFMDEALVEGSLALGYDYLASLDNPFARAVFTLFLVNEVHPFLDGNGRVARLTANAELSAAEQARLIVTTADRHRYIAALRALSRDRDPQPLIAVCYHAQRITTDLFLDTWDELLAQLQAEGAFEEG</sequence>
<evidence type="ECO:0000313" key="4">
    <source>
        <dbReference type="EMBL" id="MEA5444668.1"/>
    </source>
</evidence>
<keyword evidence="2" id="KW-0067">ATP-binding</keyword>
<dbReference type="PANTHER" id="PTHR13504">
    <property type="entry name" value="FIDO DOMAIN-CONTAINING PROTEIN DDB_G0283145"/>
    <property type="match status" value="1"/>
</dbReference>
<name>A0AAP6JDD7_9GAMM</name>
<dbReference type="InterPro" id="IPR003812">
    <property type="entry name" value="Fido"/>
</dbReference>
<evidence type="ECO:0000256" key="2">
    <source>
        <dbReference type="PIRSR" id="PIRSR640198-2"/>
    </source>
</evidence>
<keyword evidence="2" id="KW-0547">Nucleotide-binding</keyword>
<dbReference type="Proteomes" id="UP001302316">
    <property type="component" value="Unassembled WGS sequence"/>
</dbReference>
<dbReference type="PROSITE" id="PS51459">
    <property type="entry name" value="FIDO"/>
    <property type="match status" value="1"/>
</dbReference>
<keyword evidence="5" id="KW-1185">Reference proteome</keyword>
<dbReference type="AlphaFoldDB" id="A0AAP6JDD7"/>
<dbReference type="EMBL" id="JAYGII010000003">
    <property type="protein sequence ID" value="MEA5444668.1"/>
    <property type="molecule type" value="Genomic_DNA"/>
</dbReference>
<feature type="binding site" evidence="2">
    <location>
        <begin position="401"/>
        <end position="408"/>
    </location>
    <ligand>
        <name>ATP</name>
        <dbReference type="ChEBI" id="CHEBI:30616"/>
    </ligand>
</feature>
<dbReference type="InterPro" id="IPR040198">
    <property type="entry name" value="Fido_containing"/>
</dbReference>
<evidence type="ECO:0000259" key="3">
    <source>
        <dbReference type="PROSITE" id="PS51459"/>
    </source>
</evidence>
<gene>
    <name evidence="4" type="ORF">VCB98_02425</name>
</gene>
<dbReference type="InterPro" id="IPR036597">
    <property type="entry name" value="Fido-like_dom_sf"/>
</dbReference>
<organism evidence="4 5">
    <name type="scientific">Natronospira elongata</name>
    <dbReference type="NCBI Taxonomy" id="3110268"/>
    <lineage>
        <taxon>Bacteria</taxon>
        <taxon>Pseudomonadati</taxon>
        <taxon>Pseudomonadota</taxon>
        <taxon>Gammaproteobacteria</taxon>
        <taxon>Natronospirales</taxon>
        <taxon>Natronospiraceae</taxon>
        <taxon>Natronospira</taxon>
    </lineage>
</organism>
<dbReference type="GO" id="GO:0005524">
    <property type="term" value="F:ATP binding"/>
    <property type="evidence" value="ECO:0007669"/>
    <property type="project" value="UniProtKB-KW"/>
</dbReference>
<dbReference type="PANTHER" id="PTHR13504:SF38">
    <property type="entry name" value="FIDO DOMAIN-CONTAINING PROTEIN"/>
    <property type="match status" value="1"/>
</dbReference>
<accession>A0AAP6JDD7</accession>
<dbReference type="Pfam" id="PF02661">
    <property type="entry name" value="Fic"/>
    <property type="match status" value="1"/>
</dbReference>
<feature type="active site" evidence="1">
    <location>
        <position position="397"/>
    </location>
</feature>
<dbReference type="RefSeq" id="WP_346050116.1">
    <property type="nucleotide sequence ID" value="NZ_JAYGII010000003.1"/>
</dbReference>
<dbReference type="Gene3D" id="1.10.3290.10">
    <property type="entry name" value="Fido-like domain"/>
    <property type="match status" value="1"/>
</dbReference>
<evidence type="ECO:0000256" key="1">
    <source>
        <dbReference type="PIRSR" id="PIRSR640198-1"/>
    </source>
</evidence>
<evidence type="ECO:0000313" key="5">
    <source>
        <dbReference type="Proteomes" id="UP001302316"/>
    </source>
</evidence>
<reference evidence="4 5" key="1">
    <citation type="submission" date="2023-12" db="EMBL/GenBank/DDBJ databases">
        <title>Whole-genome sequencing of halo(alkali)philic microorganisms from hypersaline lakes.</title>
        <authorList>
            <person name="Sorokin D.Y."/>
            <person name="Merkel A.Y."/>
            <person name="Messina E."/>
            <person name="Yakimov M."/>
        </authorList>
    </citation>
    <scope>NUCLEOTIDE SEQUENCE [LARGE SCALE GENOMIC DNA]</scope>
    <source>
        <strain evidence="4 5">AB-CW1</strain>
    </source>
</reference>
<protein>
    <submittedName>
        <fullName evidence="4">Fic family protein</fullName>
    </submittedName>
</protein>
<proteinExistence type="predicted"/>
<feature type="domain" description="Fido" evidence="3">
    <location>
        <begin position="323"/>
        <end position="455"/>
    </location>
</feature>
<comment type="caution">
    <text evidence="4">The sequence shown here is derived from an EMBL/GenBank/DDBJ whole genome shotgun (WGS) entry which is preliminary data.</text>
</comment>
<dbReference type="SUPFAM" id="SSF140931">
    <property type="entry name" value="Fic-like"/>
    <property type="match status" value="1"/>
</dbReference>